<accession>A0AAE0TF18</accession>
<organism evidence="1 2">
    <name type="scientific">Potamilus streckersoni</name>
    <dbReference type="NCBI Taxonomy" id="2493646"/>
    <lineage>
        <taxon>Eukaryota</taxon>
        <taxon>Metazoa</taxon>
        <taxon>Spiralia</taxon>
        <taxon>Lophotrochozoa</taxon>
        <taxon>Mollusca</taxon>
        <taxon>Bivalvia</taxon>
        <taxon>Autobranchia</taxon>
        <taxon>Heteroconchia</taxon>
        <taxon>Palaeoheterodonta</taxon>
        <taxon>Unionida</taxon>
        <taxon>Unionoidea</taxon>
        <taxon>Unionidae</taxon>
        <taxon>Ambleminae</taxon>
        <taxon>Lampsilini</taxon>
        <taxon>Potamilus</taxon>
    </lineage>
</organism>
<name>A0AAE0TF18_9BIVA</name>
<reference evidence="1" key="1">
    <citation type="journal article" date="2021" name="Genome Biol. Evol.">
        <title>A High-Quality Reference Genome for a Parasitic Bivalve with Doubly Uniparental Inheritance (Bivalvia: Unionida).</title>
        <authorList>
            <person name="Smith C.H."/>
        </authorList>
    </citation>
    <scope>NUCLEOTIDE SEQUENCE</scope>
    <source>
        <strain evidence="1">CHS0354</strain>
    </source>
</reference>
<keyword evidence="2" id="KW-1185">Reference proteome</keyword>
<evidence type="ECO:0000313" key="2">
    <source>
        <dbReference type="Proteomes" id="UP001195483"/>
    </source>
</evidence>
<dbReference type="EMBL" id="JAEAOA010001681">
    <property type="protein sequence ID" value="KAK3608695.1"/>
    <property type="molecule type" value="Genomic_DNA"/>
</dbReference>
<dbReference type="AlphaFoldDB" id="A0AAE0TF18"/>
<evidence type="ECO:0000313" key="1">
    <source>
        <dbReference type="EMBL" id="KAK3608695.1"/>
    </source>
</evidence>
<comment type="caution">
    <text evidence="1">The sequence shown here is derived from an EMBL/GenBank/DDBJ whole genome shotgun (WGS) entry which is preliminary data.</text>
</comment>
<dbReference type="Proteomes" id="UP001195483">
    <property type="component" value="Unassembled WGS sequence"/>
</dbReference>
<protein>
    <submittedName>
        <fullName evidence="1">Uncharacterized protein</fullName>
    </submittedName>
</protein>
<reference evidence="1" key="3">
    <citation type="submission" date="2023-05" db="EMBL/GenBank/DDBJ databases">
        <authorList>
            <person name="Smith C.H."/>
        </authorList>
    </citation>
    <scope>NUCLEOTIDE SEQUENCE</scope>
    <source>
        <strain evidence="1">CHS0354</strain>
        <tissue evidence="1">Mantle</tissue>
    </source>
</reference>
<reference evidence="1" key="2">
    <citation type="journal article" date="2021" name="Genome Biol. Evol.">
        <title>Developing a high-quality reference genome for a parasitic bivalve with doubly uniparental inheritance (Bivalvia: Unionida).</title>
        <authorList>
            <person name="Smith C.H."/>
        </authorList>
    </citation>
    <scope>NUCLEOTIDE SEQUENCE</scope>
    <source>
        <strain evidence="1">CHS0354</strain>
        <tissue evidence="1">Mantle</tissue>
    </source>
</reference>
<proteinExistence type="predicted"/>
<sequence>MRTLFIESKYYHDIDSSAVFTVRCVKRENDPCARTLEGSLRIEDKYFNIVPVSDLSNVDRMYMNREYNDTPHVIQEETAIVENIILANDTIIPAVAEEEAIKKRIFVNHPRALHNLNFEKSDLYKNKRATTVYGVELLLAVDPPVWQKQVYPCPVYLFMTTKCTARCILRAGKPYTRLLGAVYPGIRYYPVKPYTNLLCAVSSGIR</sequence>
<gene>
    <name evidence="1" type="ORF">CHS0354_027745</name>
</gene>